<evidence type="ECO:0000313" key="3">
    <source>
        <dbReference type="EMBL" id="RFB00311.1"/>
    </source>
</evidence>
<keyword evidence="1" id="KW-0808">Transferase</keyword>
<dbReference type="Gene3D" id="3.40.50.11860">
    <property type="entry name" value="Diphthamide synthesis DPH1/DPH2 domain 3"/>
    <property type="match status" value="1"/>
</dbReference>
<dbReference type="InterPro" id="IPR016435">
    <property type="entry name" value="DPH1/DPH2"/>
</dbReference>
<dbReference type="AlphaFoldDB" id="A0A371R714"/>
<dbReference type="GO" id="GO:0051539">
    <property type="term" value="F:4 iron, 4 sulfur cluster binding"/>
    <property type="evidence" value="ECO:0007669"/>
    <property type="project" value="UniProtKB-UniRule"/>
</dbReference>
<evidence type="ECO:0000313" key="2">
    <source>
        <dbReference type="EMBL" id="RFA96683.1"/>
    </source>
</evidence>
<comment type="cofactor">
    <cofactor evidence="1">
        <name>[4Fe-4S] cluster</name>
        <dbReference type="ChEBI" id="CHEBI:49883"/>
    </cofactor>
</comment>
<sequence length="303" mass="34053">MDNVEIHPLAWTADSETLIEAPPGFKWLAIEIASKTGAAVSGRPVWGSCDVRLDKRYKRIFHLGHGVPPNVAYLLEKNLGGKVERLDTDLYVLKAGGIEVYFIPVYYIPPPRLPLPQKGGKIYFPVPYRRIAEAVHRQTGFPVAREPITGCWVGEPPGDVAYVVATGLFYPLTLKLFYPESQVFQIDPFRGEVRDIEGDFARILKLKARAHVTEAKRVAVLLTTKPGQRQDEKARELAARGHTVVVLDEASPDYIDDLQFDLVINTACPRIGIDDLDRIKTPIINYYEYIHNRLDPRLAATLL</sequence>
<dbReference type="InterPro" id="IPR042265">
    <property type="entry name" value="DPH1/DPH2_3"/>
</dbReference>
<dbReference type="EMBL" id="NMUF01000001">
    <property type="protein sequence ID" value="RFB00311.1"/>
    <property type="molecule type" value="Genomic_DNA"/>
</dbReference>
<dbReference type="EMBL" id="NMUE01000011">
    <property type="protein sequence ID" value="RFA96683.1"/>
    <property type="molecule type" value="Genomic_DNA"/>
</dbReference>
<comment type="catalytic activity">
    <reaction evidence="1">
        <text>L-histidyl-[translation elongation factor 2] + S-adenosyl-L-methionine = 2-[(3S)-amino-3-carboxypropyl]-L-histidyl-[translation elongation factor 2] + S-methyl-5'-thioadenosine + H(+)</text>
        <dbReference type="Rhea" id="RHEA:36783"/>
        <dbReference type="Rhea" id="RHEA-COMP:9748"/>
        <dbReference type="Rhea" id="RHEA-COMP:9749"/>
        <dbReference type="ChEBI" id="CHEBI:15378"/>
        <dbReference type="ChEBI" id="CHEBI:17509"/>
        <dbReference type="ChEBI" id="CHEBI:29979"/>
        <dbReference type="ChEBI" id="CHEBI:59789"/>
        <dbReference type="ChEBI" id="CHEBI:73995"/>
        <dbReference type="EC" id="2.5.1.108"/>
    </reaction>
</comment>
<dbReference type="OrthoDB" id="314at2157"/>
<evidence type="ECO:0000313" key="5">
    <source>
        <dbReference type="Proteomes" id="UP000257123"/>
    </source>
</evidence>
<name>A0A371R714_9CREN</name>
<protein>
    <recommendedName>
        <fullName evidence="1">2-(3-amino-3-carboxypropyl)histidine synthase</fullName>
        <ecNumber evidence="1">2.5.1.108</ecNumber>
    </recommendedName>
</protein>
<organism evidence="3 4">
    <name type="scientific">Pyrobaculum aerophilum</name>
    <dbReference type="NCBI Taxonomy" id="13773"/>
    <lineage>
        <taxon>Archaea</taxon>
        <taxon>Thermoproteota</taxon>
        <taxon>Thermoprotei</taxon>
        <taxon>Thermoproteales</taxon>
        <taxon>Thermoproteaceae</taxon>
        <taxon>Pyrobaculum</taxon>
    </lineage>
</organism>
<comment type="caution">
    <text evidence="3">The sequence shown here is derived from an EMBL/GenBank/DDBJ whole genome shotgun (WGS) entry which is preliminary data.</text>
</comment>
<reference evidence="4 5" key="1">
    <citation type="submission" date="2017-07" db="EMBL/GenBank/DDBJ databases">
        <title>Draft genome sequence of aerobic hyperthermophilic archaea, Pyrobaculum aerophilum YKB31 and YKB32.</title>
        <authorList>
            <person name="Mochizuki T."/>
            <person name="Berliner A.J."/>
            <person name="Yoshida-Takashima Y."/>
            <person name="Takaki Y."/>
            <person name="Nunoura T."/>
            <person name="Takai K."/>
        </authorList>
    </citation>
    <scope>NUCLEOTIDE SEQUENCE [LARGE SCALE GENOMIC DNA]</scope>
    <source>
        <strain evidence="2 5">YKB31</strain>
        <strain evidence="3 4">YKB32</strain>
    </source>
</reference>
<comment type="pathway">
    <text evidence="1">Protein modification; peptidyl-diphthamide biosynthesis.</text>
</comment>
<gene>
    <name evidence="2" type="ORF">CGL51_04860</name>
    <name evidence="3" type="ORF">CGL52_00100</name>
</gene>
<dbReference type="Pfam" id="PF01866">
    <property type="entry name" value="Diphthamide_syn"/>
    <property type="match status" value="1"/>
</dbReference>
<dbReference type="PIRSF" id="PIRSF004967">
    <property type="entry name" value="DPH1"/>
    <property type="match status" value="1"/>
</dbReference>
<dbReference type="Proteomes" id="UP000256877">
    <property type="component" value="Unassembled WGS sequence"/>
</dbReference>
<evidence type="ECO:0000313" key="4">
    <source>
        <dbReference type="Proteomes" id="UP000256877"/>
    </source>
</evidence>
<dbReference type="NCBIfam" id="TIGR00322">
    <property type="entry name" value="diphth2_R"/>
    <property type="match status" value="1"/>
</dbReference>
<dbReference type="RefSeq" id="WP_116420887.1">
    <property type="nucleotide sequence ID" value="NZ_NMUE01000011.1"/>
</dbReference>
<comment type="similarity">
    <text evidence="1">Belongs to the DPH1/DPH2 family.</text>
</comment>
<keyword evidence="1" id="KW-0411">Iron-sulfur</keyword>
<keyword evidence="1" id="KW-0408">Iron</keyword>
<comment type="function">
    <text evidence="1">Catalyzes the first step of diphthamide biosynthesis, i.e. the transfer of the 3-amino-3-carboxypropyl group from S-adenosyl-L-methionine (SAM) to the C2 position of the imidazole ring of the target histidine residue in translation elongation factor 2 (EF-2).</text>
</comment>
<keyword evidence="1" id="KW-0004">4Fe-4S</keyword>
<dbReference type="GO" id="GO:0017183">
    <property type="term" value="P:protein histidyl modification to diphthamide"/>
    <property type="evidence" value="ECO:0007669"/>
    <property type="project" value="UniProtKB-UniRule"/>
</dbReference>
<accession>A0A371R714</accession>
<dbReference type="GO" id="GO:0046872">
    <property type="term" value="F:metal ion binding"/>
    <property type="evidence" value="ECO:0007669"/>
    <property type="project" value="UniProtKB-KW"/>
</dbReference>
<dbReference type="Proteomes" id="UP000257123">
    <property type="component" value="Unassembled WGS sequence"/>
</dbReference>
<keyword evidence="1" id="KW-0479">Metal-binding</keyword>
<dbReference type="EC" id="2.5.1.108" evidence="1"/>
<dbReference type="UniPathway" id="UPA00559"/>
<dbReference type="GO" id="GO:0090560">
    <property type="term" value="F:2-(3-amino-3-carboxypropyl)histidine synthase activity"/>
    <property type="evidence" value="ECO:0007669"/>
    <property type="project" value="UniProtKB-UniRule"/>
</dbReference>
<evidence type="ECO:0000256" key="1">
    <source>
        <dbReference type="PIRNR" id="PIRNR004967"/>
    </source>
</evidence>
<dbReference type="InterPro" id="IPR035435">
    <property type="entry name" value="DPH1/DPH2_euk_archaea"/>
</dbReference>
<proteinExistence type="inferred from homology"/>
<keyword evidence="1" id="KW-0949">S-adenosyl-L-methionine</keyword>